<dbReference type="EMBL" id="JAPNUD010000003">
    <property type="protein sequence ID" value="MDA0639429.1"/>
    <property type="molecule type" value="Genomic_DNA"/>
</dbReference>
<dbReference type="SUPFAM" id="SSF53474">
    <property type="entry name" value="alpha/beta-Hydrolases"/>
    <property type="match status" value="1"/>
</dbReference>
<dbReference type="RefSeq" id="WP_271274940.1">
    <property type="nucleotide sequence ID" value="NZ_BAABFD010000001.1"/>
</dbReference>
<accession>A0ABT4SQC7</accession>
<dbReference type="Gene3D" id="3.40.50.1820">
    <property type="entry name" value="alpha/beta hydrolase"/>
    <property type="match status" value="1"/>
</dbReference>
<sequence>MAIEVVASDGRRLAVEDSGNPDGYPIVLLHGTPGSRFGPSPRAGVLYRLGIRLISFDRPGYGHSERRPDRTVSDVASDVEAIAAALGLGRFGVVGRSGGAPHALACAALLPHRITRAAALVGLAPPGAEGLHWFDGMHESNIVEYGVARTGRIAVAARLTVAAEQIRADPFSKVLGLREQVPESDRKVVADDGIRRMLVRNFAEGLRESADGWVDDVVALTSAWGFDPADITVPTLLWHGEDDVFSPAGHTSWLGSRIPGALVRIQPDAAHFGALDVLPEVLLWLRSAEAPDPG</sequence>
<protein>
    <submittedName>
        <fullName evidence="2">Alpha/beta fold hydrolase</fullName>
    </submittedName>
</protein>
<organism evidence="2 3">
    <name type="scientific">Nonomuraea ferruginea</name>
    <dbReference type="NCBI Taxonomy" id="46174"/>
    <lineage>
        <taxon>Bacteria</taxon>
        <taxon>Bacillati</taxon>
        <taxon>Actinomycetota</taxon>
        <taxon>Actinomycetes</taxon>
        <taxon>Streptosporangiales</taxon>
        <taxon>Streptosporangiaceae</taxon>
        <taxon>Nonomuraea</taxon>
    </lineage>
</organism>
<dbReference type="InterPro" id="IPR000073">
    <property type="entry name" value="AB_hydrolase_1"/>
</dbReference>
<proteinExistence type="predicted"/>
<evidence type="ECO:0000313" key="2">
    <source>
        <dbReference type="EMBL" id="MDA0639429.1"/>
    </source>
</evidence>
<reference evidence="2 3" key="1">
    <citation type="submission" date="2022-11" db="EMBL/GenBank/DDBJ databases">
        <title>Nonomuraea corallina sp. nov., a new species of the genus Nonomuraea isolated from sea side sediment in Thai sea.</title>
        <authorList>
            <person name="Ngamcharungchit C."/>
            <person name="Matsumoto A."/>
            <person name="Suriyachadkun C."/>
            <person name="Panbangred W."/>
            <person name="Inahashi Y."/>
            <person name="Intra B."/>
        </authorList>
    </citation>
    <scope>NUCLEOTIDE SEQUENCE [LARGE SCALE GENOMIC DNA]</scope>
    <source>
        <strain evidence="2 3">DSM 43553</strain>
    </source>
</reference>
<dbReference type="PANTHER" id="PTHR45763">
    <property type="entry name" value="HYDROLASE, ALPHA/BETA FOLD FAMILY PROTEIN, EXPRESSED-RELATED"/>
    <property type="match status" value="1"/>
</dbReference>
<name>A0ABT4SQC7_9ACTN</name>
<keyword evidence="2" id="KW-0378">Hydrolase</keyword>
<dbReference type="PANTHER" id="PTHR45763:SF46">
    <property type="entry name" value="AB HYDROLASE-1 DOMAIN-CONTAINING PROTEIN"/>
    <property type="match status" value="1"/>
</dbReference>
<dbReference type="GO" id="GO:0016787">
    <property type="term" value="F:hydrolase activity"/>
    <property type="evidence" value="ECO:0007669"/>
    <property type="project" value="UniProtKB-KW"/>
</dbReference>
<feature type="domain" description="AB hydrolase-1" evidence="1">
    <location>
        <begin position="24"/>
        <end position="275"/>
    </location>
</feature>
<evidence type="ECO:0000313" key="3">
    <source>
        <dbReference type="Proteomes" id="UP001212498"/>
    </source>
</evidence>
<dbReference type="InterPro" id="IPR029058">
    <property type="entry name" value="AB_hydrolase_fold"/>
</dbReference>
<gene>
    <name evidence="2" type="ORF">OUY24_02220</name>
</gene>
<keyword evidence="3" id="KW-1185">Reference proteome</keyword>
<comment type="caution">
    <text evidence="2">The sequence shown here is derived from an EMBL/GenBank/DDBJ whole genome shotgun (WGS) entry which is preliminary data.</text>
</comment>
<dbReference type="Pfam" id="PF00561">
    <property type="entry name" value="Abhydrolase_1"/>
    <property type="match status" value="1"/>
</dbReference>
<evidence type="ECO:0000259" key="1">
    <source>
        <dbReference type="Pfam" id="PF00561"/>
    </source>
</evidence>
<dbReference type="Proteomes" id="UP001212498">
    <property type="component" value="Unassembled WGS sequence"/>
</dbReference>